<evidence type="ECO:0008006" key="3">
    <source>
        <dbReference type="Google" id="ProtNLM"/>
    </source>
</evidence>
<organism evidence="1 2">
    <name type="scientific">Pandoraea terrae</name>
    <dbReference type="NCBI Taxonomy" id="1537710"/>
    <lineage>
        <taxon>Bacteria</taxon>
        <taxon>Pseudomonadati</taxon>
        <taxon>Pseudomonadota</taxon>
        <taxon>Betaproteobacteria</taxon>
        <taxon>Burkholderiales</taxon>
        <taxon>Burkholderiaceae</taxon>
        <taxon>Pandoraea</taxon>
    </lineage>
</organism>
<dbReference type="Pfam" id="PF16068">
    <property type="entry name" value="DUF4810"/>
    <property type="match status" value="1"/>
</dbReference>
<dbReference type="RefSeq" id="WP_150699862.1">
    <property type="nucleotide sequence ID" value="NZ_CABPRZ010000034.1"/>
</dbReference>
<sequence>MSQKFTMWRAATAAAMGGALLCGCATSPKPLYQWEGYQPQVYEYFKGESREAQVISLERDLERIKAANNSVPPGFHAHLGLLYAATGKDDMMIREFTTEKQLFPESAAYIDFLLSNKKKGAN</sequence>
<dbReference type="PIRSF" id="PIRSF020555">
    <property type="entry name" value="UCP020555"/>
    <property type="match status" value="1"/>
</dbReference>
<dbReference type="Proteomes" id="UP000414233">
    <property type="component" value="Unassembled WGS sequence"/>
</dbReference>
<proteinExistence type="predicted"/>
<name>A0A5E4ZA32_9BURK</name>
<dbReference type="InterPro" id="IPR014508">
    <property type="entry name" value="UCP020555_TPR-like"/>
</dbReference>
<protein>
    <recommendedName>
        <fullName evidence="3">Lipoprotein</fullName>
    </recommendedName>
</protein>
<evidence type="ECO:0000313" key="2">
    <source>
        <dbReference type="Proteomes" id="UP000414233"/>
    </source>
</evidence>
<gene>
    <name evidence="1" type="ORF">PTE30175_05126</name>
</gene>
<dbReference type="OrthoDB" id="9800218at2"/>
<reference evidence="1 2" key="1">
    <citation type="submission" date="2019-08" db="EMBL/GenBank/DDBJ databases">
        <authorList>
            <person name="Peeters C."/>
        </authorList>
    </citation>
    <scope>NUCLEOTIDE SEQUENCE [LARGE SCALE GENOMIC DNA]</scope>
    <source>
        <strain evidence="1 2">LMG 30175</strain>
    </source>
</reference>
<dbReference type="AlphaFoldDB" id="A0A5E4ZA32"/>
<dbReference type="PROSITE" id="PS51257">
    <property type="entry name" value="PROKAR_LIPOPROTEIN"/>
    <property type="match status" value="1"/>
</dbReference>
<evidence type="ECO:0000313" key="1">
    <source>
        <dbReference type="EMBL" id="VVE57678.1"/>
    </source>
</evidence>
<dbReference type="EMBL" id="CABPRZ010000034">
    <property type="protein sequence ID" value="VVE57678.1"/>
    <property type="molecule type" value="Genomic_DNA"/>
</dbReference>
<accession>A0A5E4ZA32</accession>
<keyword evidence="2" id="KW-1185">Reference proteome</keyword>